<keyword evidence="5" id="KW-0812">Transmembrane</keyword>
<evidence type="ECO:0000256" key="1">
    <source>
        <dbReference type="ARBA" id="ARBA00022448"/>
    </source>
</evidence>
<dbReference type="InterPro" id="IPR003593">
    <property type="entry name" value="AAA+_ATPase"/>
</dbReference>
<sequence length="269" mass="29407">MTEDALEQPVALLSGVVKGYRLDDVDVPVLKDIDLLVRPAQFTVVLGPSGSGKTTLLNLIGCIDRPDQGQVMVAGQDIGRMSDDELAAFRARHIGFIFQNFNLLPVLSAWENIEYPMLLARLPADKRAERVTRLLKAVGLTDRATNRPGQLSGGQRQRVAIARALALKPRLVIADEPTANLDSRTGAEILQLMRRMQRHHGVSFIFSSHDRAVIGAADDTIYLKDGQIRGIRRRTPAAPREASADGMQADSRPPGVDGADDPEHEGRQP</sequence>
<dbReference type="GO" id="GO:0046677">
    <property type="term" value="P:response to antibiotic"/>
    <property type="evidence" value="ECO:0007669"/>
    <property type="project" value="UniProtKB-KW"/>
</dbReference>
<dbReference type="PROSITE" id="PS50893">
    <property type="entry name" value="ABC_TRANSPORTER_2"/>
    <property type="match status" value="1"/>
</dbReference>
<dbReference type="PROSITE" id="PS00211">
    <property type="entry name" value="ABC_TRANSPORTER_1"/>
    <property type="match status" value="1"/>
</dbReference>
<evidence type="ECO:0000256" key="6">
    <source>
        <dbReference type="ARBA" id="ARBA00023251"/>
    </source>
</evidence>
<keyword evidence="3" id="KW-0547">Nucleotide-binding</keyword>
<dbReference type="GO" id="GO:0005886">
    <property type="term" value="C:plasma membrane"/>
    <property type="evidence" value="ECO:0007669"/>
    <property type="project" value="TreeGrafter"/>
</dbReference>
<dbReference type="Pfam" id="PF00005">
    <property type="entry name" value="ABC_tran"/>
    <property type="match status" value="1"/>
</dbReference>
<dbReference type="InterPro" id="IPR017911">
    <property type="entry name" value="MacB-like_ATP-bd"/>
</dbReference>
<keyword evidence="4 10" id="KW-0067">ATP-binding</keyword>
<dbReference type="CDD" id="cd03255">
    <property type="entry name" value="ABC_MJ0796_LolCDE_FtsE"/>
    <property type="match status" value="1"/>
</dbReference>
<dbReference type="GO" id="GO:0016887">
    <property type="term" value="F:ATP hydrolysis activity"/>
    <property type="evidence" value="ECO:0007669"/>
    <property type="project" value="InterPro"/>
</dbReference>
<dbReference type="AlphaFoldDB" id="L8BAQ8"/>
<dbReference type="InterPro" id="IPR027417">
    <property type="entry name" value="P-loop_NTPase"/>
</dbReference>
<dbReference type="SMART" id="SM00382">
    <property type="entry name" value="AAA"/>
    <property type="match status" value="1"/>
</dbReference>
<accession>L8BAQ8</accession>
<name>L8BAQ8_RUBGE</name>
<dbReference type="EMBL" id="FO082879">
    <property type="protein sequence ID" value="CCF78685.1"/>
    <property type="molecule type" value="Genomic_DNA"/>
</dbReference>
<dbReference type="PANTHER" id="PTHR24220:SF86">
    <property type="entry name" value="ABC TRANSPORTER ABCH.1"/>
    <property type="match status" value="1"/>
</dbReference>
<dbReference type="InterPro" id="IPR003439">
    <property type="entry name" value="ABC_transporter-like_ATP-bd"/>
</dbReference>
<evidence type="ECO:0000256" key="7">
    <source>
        <dbReference type="ARBA" id="ARBA00038388"/>
    </source>
</evidence>
<feature type="region of interest" description="Disordered" evidence="8">
    <location>
        <begin position="232"/>
        <end position="269"/>
    </location>
</feature>
<evidence type="ECO:0000256" key="2">
    <source>
        <dbReference type="ARBA" id="ARBA00022475"/>
    </source>
</evidence>
<organism evidence="10">
    <name type="scientific">Rubrivivax gelatinosus S1</name>
    <dbReference type="NCBI Taxonomy" id="1138313"/>
    <lineage>
        <taxon>Bacteria</taxon>
        <taxon>Pseudomonadati</taxon>
        <taxon>Pseudomonadota</taxon>
        <taxon>Betaproteobacteria</taxon>
        <taxon>Burkholderiales</taxon>
        <taxon>Sphaerotilaceae</taxon>
        <taxon>Rubrivivax</taxon>
    </lineage>
</organism>
<evidence type="ECO:0000256" key="4">
    <source>
        <dbReference type="ARBA" id="ARBA00022840"/>
    </source>
</evidence>
<dbReference type="InterPro" id="IPR015854">
    <property type="entry name" value="ABC_transpr_LolD-like"/>
</dbReference>
<keyword evidence="5" id="KW-0472">Membrane</keyword>
<feature type="domain" description="ABC transporter" evidence="9">
    <location>
        <begin position="11"/>
        <end position="250"/>
    </location>
</feature>
<dbReference type="GO" id="GO:0022857">
    <property type="term" value="F:transmembrane transporter activity"/>
    <property type="evidence" value="ECO:0007669"/>
    <property type="project" value="TreeGrafter"/>
</dbReference>
<evidence type="ECO:0000259" key="9">
    <source>
        <dbReference type="PROSITE" id="PS50893"/>
    </source>
</evidence>
<keyword evidence="5" id="KW-1133">Transmembrane helix</keyword>
<dbReference type="SUPFAM" id="SSF52540">
    <property type="entry name" value="P-loop containing nucleoside triphosphate hydrolases"/>
    <property type="match status" value="1"/>
</dbReference>
<proteinExistence type="inferred from homology"/>
<dbReference type="InterPro" id="IPR017871">
    <property type="entry name" value="ABC_transporter-like_CS"/>
</dbReference>
<dbReference type="PANTHER" id="PTHR24220">
    <property type="entry name" value="IMPORT ATP-BINDING PROTEIN"/>
    <property type="match status" value="1"/>
</dbReference>
<keyword evidence="1" id="KW-0813">Transport</keyword>
<comment type="similarity">
    <text evidence="7">Belongs to the ABC transporter superfamily. Macrolide exporter (TC 3.A.1.122) family.</text>
</comment>
<evidence type="ECO:0000256" key="8">
    <source>
        <dbReference type="SAM" id="MobiDB-lite"/>
    </source>
</evidence>
<reference evidence="10" key="2">
    <citation type="submission" date="2013-02" db="EMBL/GenBank/DDBJ databases">
        <title>EmbRS an orphan two-component system to save Rubrivivax gelatinosus from drowning.</title>
        <authorList>
            <person name="Steunou A."/>
            <person name="Liotenberg S."/>
            <person name="Soler M."/>
            <person name="Briandet R."/>
            <person name="Barbe V."/>
            <person name="Astier C."/>
            <person name="Ouchane S."/>
        </authorList>
    </citation>
    <scope>NUCLEOTIDE SEQUENCE</scope>
    <source>
        <strain evidence="10">S1</strain>
    </source>
</reference>
<evidence type="ECO:0000256" key="3">
    <source>
        <dbReference type="ARBA" id="ARBA00022741"/>
    </source>
</evidence>
<protein>
    <submittedName>
        <fullName evidence="10">ABC transporter, ATP-binding protein</fullName>
    </submittedName>
</protein>
<dbReference type="GO" id="GO:0005524">
    <property type="term" value="F:ATP binding"/>
    <property type="evidence" value="ECO:0007669"/>
    <property type="project" value="UniProtKB-KW"/>
</dbReference>
<keyword evidence="2" id="KW-1003">Cell membrane</keyword>
<dbReference type="GO" id="GO:0098796">
    <property type="term" value="C:membrane protein complex"/>
    <property type="evidence" value="ECO:0007669"/>
    <property type="project" value="UniProtKB-ARBA"/>
</dbReference>
<keyword evidence="6" id="KW-0046">Antibiotic resistance</keyword>
<dbReference type="FunFam" id="3.40.50.300:FF:000032">
    <property type="entry name" value="Export ABC transporter ATP-binding protein"/>
    <property type="match status" value="1"/>
</dbReference>
<dbReference type="Gene3D" id="3.40.50.300">
    <property type="entry name" value="P-loop containing nucleotide triphosphate hydrolases"/>
    <property type="match status" value="1"/>
</dbReference>
<reference evidence="10" key="1">
    <citation type="submission" date="2012-02" db="EMBL/GenBank/DDBJ databases">
        <authorList>
            <person name="Genoscope - CEA"/>
        </authorList>
    </citation>
    <scope>NUCLEOTIDE SEQUENCE</scope>
    <source>
        <strain evidence="10">S1</strain>
    </source>
</reference>
<evidence type="ECO:0000313" key="10">
    <source>
        <dbReference type="EMBL" id="CCF78685.1"/>
    </source>
</evidence>
<evidence type="ECO:0000256" key="5">
    <source>
        <dbReference type="ARBA" id="ARBA00022989"/>
    </source>
</evidence>
<gene>
    <name evidence="10" type="ORF">RGS1_10390</name>
</gene>